<keyword evidence="5 6" id="KW-0472">Membrane</keyword>
<feature type="domain" description="Major facilitator superfamily (MFS) profile" evidence="7">
    <location>
        <begin position="18"/>
        <end position="432"/>
    </location>
</feature>
<dbReference type="GO" id="GO:0022857">
    <property type="term" value="F:transmembrane transporter activity"/>
    <property type="evidence" value="ECO:0007669"/>
    <property type="project" value="InterPro"/>
</dbReference>
<dbReference type="PROSITE" id="PS50850">
    <property type="entry name" value="MFS"/>
    <property type="match status" value="1"/>
</dbReference>
<comment type="subcellular location">
    <subcellularLocation>
        <location evidence="1">Cell membrane</location>
        <topology evidence="1">Multi-pass membrane protein</topology>
    </subcellularLocation>
</comment>
<dbReference type="PANTHER" id="PTHR23511">
    <property type="entry name" value="SYNAPTIC VESICLE GLYCOPROTEIN 2"/>
    <property type="match status" value="1"/>
</dbReference>
<evidence type="ECO:0000313" key="8">
    <source>
        <dbReference type="EMBL" id="VYT75660.1"/>
    </source>
</evidence>
<dbReference type="InterPro" id="IPR005828">
    <property type="entry name" value="MFS_sugar_transport-like"/>
</dbReference>
<dbReference type="InterPro" id="IPR020846">
    <property type="entry name" value="MFS_dom"/>
</dbReference>
<dbReference type="Gene3D" id="1.20.1250.20">
    <property type="entry name" value="MFS general substrate transporter like domains"/>
    <property type="match status" value="1"/>
</dbReference>
<feature type="transmembrane region" description="Helical" evidence="6">
    <location>
        <begin position="255"/>
        <end position="280"/>
    </location>
</feature>
<organism evidence="8">
    <name type="scientific">Veillonella ratti</name>
    <dbReference type="NCBI Taxonomy" id="103892"/>
    <lineage>
        <taxon>Bacteria</taxon>
        <taxon>Bacillati</taxon>
        <taxon>Bacillota</taxon>
        <taxon>Negativicutes</taxon>
        <taxon>Veillonellales</taxon>
        <taxon>Veillonellaceae</taxon>
        <taxon>Veillonella</taxon>
    </lineage>
</organism>
<dbReference type="GO" id="GO:0005886">
    <property type="term" value="C:plasma membrane"/>
    <property type="evidence" value="ECO:0007669"/>
    <property type="project" value="UniProtKB-SubCell"/>
</dbReference>
<dbReference type="RefSeq" id="WP_021842059.1">
    <property type="nucleotide sequence ID" value="NZ_CACRUX010000013.1"/>
</dbReference>
<dbReference type="InterPro" id="IPR005829">
    <property type="entry name" value="Sugar_transporter_CS"/>
</dbReference>
<feature type="transmembrane region" description="Helical" evidence="6">
    <location>
        <begin position="18"/>
        <end position="42"/>
    </location>
</feature>
<evidence type="ECO:0000256" key="1">
    <source>
        <dbReference type="ARBA" id="ARBA00004651"/>
    </source>
</evidence>
<feature type="transmembrane region" description="Helical" evidence="6">
    <location>
        <begin position="318"/>
        <end position="335"/>
    </location>
</feature>
<proteinExistence type="predicted"/>
<evidence type="ECO:0000259" key="7">
    <source>
        <dbReference type="PROSITE" id="PS50850"/>
    </source>
</evidence>
<feature type="transmembrane region" description="Helical" evidence="6">
    <location>
        <begin position="292"/>
        <end position="311"/>
    </location>
</feature>
<keyword evidence="3 6" id="KW-0812">Transmembrane</keyword>
<dbReference type="SUPFAM" id="SSF103473">
    <property type="entry name" value="MFS general substrate transporter"/>
    <property type="match status" value="1"/>
</dbReference>
<feature type="transmembrane region" description="Helical" evidence="6">
    <location>
        <begin position="376"/>
        <end position="396"/>
    </location>
</feature>
<feature type="transmembrane region" description="Helical" evidence="6">
    <location>
        <begin position="54"/>
        <end position="72"/>
    </location>
</feature>
<evidence type="ECO:0000256" key="6">
    <source>
        <dbReference type="SAM" id="Phobius"/>
    </source>
</evidence>
<gene>
    <name evidence="8" type="primary">naiP</name>
    <name evidence="8" type="ORF">VRLFYP33_00454</name>
</gene>
<reference evidence="8" key="1">
    <citation type="submission" date="2019-11" db="EMBL/GenBank/DDBJ databases">
        <authorList>
            <person name="Feng L."/>
        </authorList>
    </citation>
    <scope>NUCLEOTIDE SEQUENCE</scope>
    <source>
        <strain evidence="8">VrattiLFYP33</strain>
    </source>
</reference>
<evidence type="ECO:0000256" key="3">
    <source>
        <dbReference type="ARBA" id="ARBA00022692"/>
    </source>
</evidence>
<dbReference type="PROSITE" id="PS00217">
    <property type="entry name" value="SUGAR_TRANSPORT_2"/>
    <property type="match status" value="1"/>
</dbReference>
<evidence type="ECO:0000256" key="5">
    <source>
        <dbReference type="ARBA" id="ARBA00023136"/>
    </source>
</evidence>
<keyword evidence="4 6" id="KW-1133">Transmembrane helix</keyword>
<dbReference type="InterPro" id="IPR036259">
    <property type="entry name" value="MFS_trans_sf"/>
</dbReference>
<feature type="transmembrane region" description="Helical" evidence="6">
    <location>
        <begin position="142"/>
        <end position="164"/>
    </location>
</feature>
<dbReference type="EMBL" id="CACRUX010000013">
    <property type="protein sequence ID" value="VYT75660.1"/>
    <property type="molecule type" value="Genomic_DNA"/>
</dbReference>
<dbReference type="Pfam" id="PF00083">
    <property type="entry name" value="Sugar_tr"/>
    <property type="match status" value="1"/>
</dbReference>
<sequence length="440" mass="48745">MIINELNTMKPNRFHYKLLLIAGIGWAFDAMDTGIISFIMPLLTKEWHLTGTEIGMLGSVGLLGMAIGAVLAGALADHIGRKKIITWTMLLYGIATALSAMAPNYEFLLVCRLLVGLGLGGELPVVATLITEYSPQDSRGRFIVMLESFWAIGWLLAALIAYLIIPIYGWRIGLAIGALPALYTGVIRSHMPESLRYLIKQQKLDQLNATIAQVEAATKVPLTRCTKDDLTMLTANDSRPTLGTLWNKQYALRTCMLWITWFGIVFSYYGIFMWLPSLIYQQGFTIIKSFEYLLIMTIAQFPGYISAAYLVDKIGRRYTLSLYLLCSGISSYFFGHATSEAMLLTSGICMSFFNLGAWGVIYTYTPELYPTEIRGLGSGWAAGIGRIGGIIAPFLVGFLLSHEMHMDAIFYLFASVFVIIALVVLSFGKESKKQALEGIK</sequence>
<accession>A0A6N2ZCX6</accession>
<dbReference type="AlphaFoldDB" id="A0A6N2ZCX6"/>
<name>A0A6N2ZCX6_9FIRM</name>
<keyword evidence="2" id="KW-0813">Transport</keyword>
<feature type="transmembrane region" description="Helical" evidence="6">
    <location>
        <begin position="84"/>
        <end position="101"/>
    </location>
</feature>
<feature type="transmembrane region" description="Helical" evidence="6">
    <location>
        <begin position="107"/>
        <end position="130"/>
    </location>
</feature>
<dbReference type="PANTHER" id="PTHR23511:SF34">
    <property type="entry name" value="SYNAPTIC VESICLE GLYCOPROTEIN 2"/>
    <property type="match status" value="1"/>
</dbReference>
<evidence type="ECO:0000256" key="2">
    <source>
        <dbReference type="ARBA" id="ARBA00022448"/>
    </source>
</evidence>
<dbReference type="CDD" id="cd17316">
    <property type="entry name" value="MFS_SV2_like"/>
    <property type="match status" value="1"/>
</dbReference>
<dbReference type="PROSITE" id="PS00216">
    <property type="entry name" value="SUGAR_TRANSPORT_1"/>
    <property type="match status" value="1"/>
</dbReference>
<feature type="transmembrane region" description="Helical" evidence="6">
    <location>
        <begin position="341"/>
        <end position="364"/>
    </location>
</feature>
<feature type="transmembrane region" description="Helical" evidence="6">
    <location>
        <begin position="170"/>
        <end position="187"/>
    </location>
</feature>
<protein>
    <submittedName>
        <fullName evidence="8">Niacin/nicotinamide transporter NaiP</fullName>
    </submittedName>
</protein>
<feature type="transmembrane region" description="Helical" evidence="6">
    <location>
        <begin position="408"/>
        <end position="427"/>
    </location>
</feature>
<evidence type="ECO:0000256" key="4">
    <source>
        <dbReference type="ARBA" id="ARBA00022989"/>
    </source>
</evidence>